<organism evidence="1 2">
    <name type="scientific">Spirosoma oryzae</name>
    <dbReference type="NCBI Taxonomy" id="1469603"/>
    <lineage>
        <taxon>Bacteria</taxon>
        <taxon>Pseudomonadati</taxon>
        <taxon>Bacteroidota</taxon>
        <taxon>Cytophagia</taxon>
        <taxon>Cytophagales</taxon>
        <taxon>Cytophagaceae</taxon>
        <taxon>Spirosoma</taxon>
    </lineage>
</organism>
<dbReference type="RefSeq" id="WP_106136757.1">
    <property type="nucleotide sequence ID" value="NZ_PVTE01000004.1"/>
</dbReference>
<proteinExistence type="predicted"/>
<evidence type="ECO:0000313" key="1">
    <source>
        <dbReference type="EMBL" id="PRY42880.1"/>
    </source>
</evidence>
<name>A0A2T0TB46_9BACT</name>
<dbReference type="EMBL" id="PVTE01000004">
    <property type="protein sequence ID" value="PRY42880.1"/>
    <property type="molecule type" value="Genomic_DNA"/>
</dbReference>
<evidence type="ECO:0000313" key="2">
    <source>
        <dbReference type="Proteomes" id="UP000238375"/>
    </source>
</evidence>
<reference evidence="1 2" key="1">
    <citation type="submission" date="2018-03" db="EMBL/GenBank/DDBJ databases">
        <title>Genomic Encyclopedia of Archaeal and Bacterial Type Strains, Phase II (KMG-II): from individual species to whole genera.</title>
        <authorList>
            <person name="Goeker M."/>
        </authorList>
    </citation>
    <scope>NUCLEOTIDE SEQUENCE [LARGE SCALE GENOMIC DNA]</scope>
    <source>
        <strain evidence="1 2">DSM 28354</strain>
    </source>
</reference>
<keyword evidence="2" id="KW-1185">Reference proteome</keyword>
<dbReference type="Proteomes" id="UP000238375">
    <property type="component" value="Unassembled WGS sequence"/>
</dbReference>
<accession>A0A2T0TB46</accession>
<comment type="caution">
    <text evidence="1">The sequence shown here is derived from an EMBL/GenBank/DDBJ whole genome shotgun (WGS) entry which is preliminary data.</text>
</comment>
<gene>
    <name evidence="1" type="ORF">CLV58_1049</name>
</gene>
<dbReference type="AlphaFoldDB" id="A0A2T0TB46"/>
<protein>
    <submittedName>
        <fullName evidence="1">Uncharacterized protein</fullName>
    </submittedName>
</protein>
<sequence>MRTILILLGLVTVSYRPVWSQPNLPDTDYAVFTATLNYLSVCVDPGKAHRRGERLLIRTVTRPQDKHAFRFNFGKDQEKLAFLLEPASTFYTEPGWVAFLSSVDSAKFVSYSVQRPLNLACRKTELWTTQQDDVYFGSTAGEGHWGLWKKYPDYGGIVSLSSVVYATDATKAVCYCSIVSDPKAGSGHLVFLERQNRQWVVVGNAILWIA</sequence>
<dbReference type="OrthoDB" id="961333at2"/>